<gene>
    <name evidence="16" type="ORF">BST23_20520</name>
</gene>
<dbReference type="GO" id="GO:0004748">
    <property type="term" value="F:ribonucleoside-diphosphate reductase activity, thioredoxin disulfide as acceptor"/>
    <property type="evidence" value="ECO:0007669"/>
    <property type="project" value="UniProtKB-EC"/>
</dbReference>
<dbReference type="GO" id="GO:0009263">
    <property type="term" value="P:deoxyribonucleotide biosynthetic process"/>
    <property type="evidence" value="ECO:0007669"/>
    <property type="project" value="UniProtKB-KW"/>
</dbReference>
<evidence type="ECO:0000256" key="5">
    <source>
        <dbReference type="ARBA" id="ARBA00022741"/>
    </source>
</evidence>
<dbReference type="InterPro" id="IPR050862">
    <property type="entry name" value="RdRp_reductase_class-2"/>
</dbReference>
<dbReference type="Proteomes" id="UP000192772">
    <property type="component" value="Unassembled WGS sequence"/>
</dbReference>
<dbReference type="InterPro" id="IPR013509">
    <property type="entry name" value="RNR_lsu_N"/>
</dbReference>
<dbReference type="FunFam" id="3.20.70.20:FF:000018">
    <property type="entry name" value="Vitamin B12-dependent ribonucleotide reductase"/>
    <property type="match status" value="1"/>
</dbReference>
<evidence type="ECO:0000256" key="8">
    <source>
        <dbReference type="ARBA" id="ARBA00023116"/>
    </source>
</evidence>
<sequence>MSNKAKTGTWPTEVRRRDGTVVPFDVTRIKAAVARAAREVANDDPDMPATVATAVADALGPGVAPVEEIQDLVEARLGEAGLDDVARAYIVYRRRRAELRTAKAMLGVRDELKLSLAAVTVLRERYLLRDDKGRPAESTGEMMDRAAHCVAAAEDGYRPGSSTRWAERYAKLLRNLEFLPNSPTLMNAGTDVGLLSGCVVLPVEDSLRSIFTTLGQAAEVQRSGGGTGFSFSRLRPSGDPVTTTAGTASGPMSFLWLYDTAAEVVSMGGRRRGACMAVLDASHPDIFDFITTKARSQDVLTHFNLSVGVTDRFMRAVERGDTHRLINPRTGKTVAQVSAATLFDNICAAAHECGDPGLVFLDTINRANPIPRRGRIEATNPCGEVPLLPYESCNLGSINLARMVNRGRVDWDRLKEVVAVAVRFLDDVIDVSRYPFSELEQAARATRKIGLGVMGLAELLATLSIPYDSEEGVALAEQLMRRIRREAHIASKRLAEERGSFPAFADSRFARSDPRRNAQVTSVAPTGTISLIAGTTAGIEPMFAIAFTRSVLGRELLEVNPCFDRLARDQGFYSDELISEIAQRGGVRGCPQLSASVRAAFPTAAEIAPEWHLRMQSAVQRHVDAAVSKTVNLPATATVDDVRGIYLAAWKAKVKGITVYRYGSREGQVLSYAAPDAAPARADTVYSGGCIARSCDC</sequence>
<evidence type="ECO:0000256" key="11">
    <source>
        <dbReference type="ARBA" id="ARBA00024942"/>
    </source>
</evidence>
<dbReference type="Gene3D" id="3.20.70.20">
    <property type="match status" value="1"/>
</dbReference>
<evidence type="ECO:0000313" key="16">
    <source>
        <dbReference type="EMBL" id="ORA61909.1"/>
    </source>
</evidence>
<evidence type="ECO:0000256" key="9">
    <source>
        <dbReference type="ARBA" id="ARBA00023157"/>
    </source>
</evidence>
<evidence type="ECO:0000256" key="4">
    <source>
        <dbReference type="ARBA" id="ARBA00022634"/>
    </source>
</evidence>
<dbReference type="SUPFAM" id="SSF51998">
    <property type="entry name" value="PFL-like glycyl radical enzymes"/>
    <property type="match status" value="1"/>
</dbReference>
<dbReference type="InterPro" id="IPR008926">
    <property type="entry name" value="RNR_R1-su_N"/>
</dbReference>
<comment type="similarity">
    <text evidence="2 14">Belongs to the ribonucleoside diphosphate reductase class-2 family.</text>
</comment>
<dbReference type="GO" id="GO:0031419">
    <property type="term" value="F:cobalamin binding"/>
    <property type="evidence" value="ECO:0007669"/>
    <property type="project" value="UniProtKB-KW"/>
</dbReference>
<name>A0A1X0CPJ1_9MYCO</name>
<dbReference type="SUPFAM" id="SSF48168">
    <property type="entry name" value="R1 subunit of ribonucleotide reductase, N-terminal domain"/>
    <property type="match status" value="1"/>
</dbReference>
<keyword evidence="10 14" id="KW-0170">Cobalt</keyword>
<evidence type="ECO:0000259" key="15">
    <source>
        <dbReference type="PROSITE" id="PS51161"/>
    </source>
</evidence>
<dbReference type="PROSITE" id="PS51161">
    <property type="entry name" value="ATP_CONE"/>
    <property type="match status" value="1"/>
</dbReference>
<comment type="function">
    <text evidence="11">Provides the precursors necessary for DNA synthesis. Catalyzes the biosynthesis of deoxyribonucleotides from the corresponding ribonucleotides.</text>
</comment>
<organism evidence="16 17">
    <name type="scientific">Mycolicibacterium elephantis</name>
    <dbReference type="NCBI Taxonomy" id="81858"/>
    <lineage>
        <taxon>Bacteria</taxon>
        <taxon>Bacillati</taxon>
        <taxon>Actinomycetota</taxon>
        <taxon>Actinomycetes</taxon>
        <taxon>Mycobacteriales</taxon>
        <taxon>Mycobacteriaceae</taxon>
        <taxon>Mycolicibacterium</taxon>
    </lineage>
</organism>
<dbReference type="NCBIfam" id="TIGR02504">
    <property type="entry name" value="NrdJ_Z"/>
    <property type="match status" value="1"/>
</dbReference>
<evidence type="ECO:0000313" key="17">
    <source>
        <dbReference type="Proteomes" id="UP000192772"/>
    </source>
</evidence>
<dbReference type="OrthoDB" id="9762933at2"/>
<accession>A0A1X0CPJ1</accession>
<dbReference type="AlphaFoldDB" id="A0A1X0CPJ1"/>
<evidence type="ECO:0000256" key="14">
    <source>
        <dbReference type="RuleBase" id="RU364064"/>
    </source>
</evidence>
<dbReference type="GO" id="GO:0005524">
    <property type="term" value="F:ATP binding"/>
    <property type="evidence" value="ECO:0007669"/>
    <property type="project" value="UniProtKB-UniRule"/>
</dbReference>
<keyword evidence="9" id="KW-1015">Disulfide bond</keyword>
<keyword evidence="3 14" id="KW-0846">Cobalamin</keyword>
<dbReference type="Pfam" id="PF03477">
    <property type="entry name" value="ATP-cone"/>
    <property type="match status" value="1"/>
</dbReference>
<dbReference type="STRING" id="81858.BST23_20520"/>
<evidence type="ECO:0000256" key="10">
    <source>
        <dbReference type="ARBA" id="ARBA00023285"/>
    </source>
</evidence>
<dbReference type="InterPro" id="IPR000788">
    <property type="entry name" value="RNR_lg_C"/>
</dbReference>
<feature type="domain" description="ATP-cone" evidence="15">
    <location>
        <begin position="12"/>
        <end position="100"/>
    </location>
</feature>
<dbReference type="PANTHER" id="PTHR43371">
    <property type="entry name" value="VITAMIN B12-DEPENDENT RIBONUCLEOTIDE REDUCTASE"/>
    <property type="match status" value="1"/>
</dbReference>
<evidence type="ECO:0000256" key="6">
    <source>
        <dbReference type="ARBA" id="ARBA00022840"/>
    </source>
</evidence>
<reference evidence="16 17" key="1">
    <citation type="submission" date="2017-02" db="EMBL/GenBank/DDBJ databases">
        <title>The new phylogeny of genus Mycobacterium.</title>
        <authorList>
            <person name="Tortoli E."/>
            <person name="Trovato A."/>
            <person name="Cirillo D.M."/>
        </authorList>
    </citation>
    <scope>NUCLEOTIDE SEQUENCE [LARGE SCALE GENOMIC DNA]</scope>
    <source>
        <strain evidence="16 17">FI-09383</strain>
    </source>
</reference>
<keyword evidence="5 13" id="KW-0547">Nucleotide-binding</keyword>
<comment type="cofactor">
    <cofactor evidence="1 14">
        <name>adenosylcob(III)alamin</name>
        <dbReference type="ChEBI" id="CHEBI:18408"/>
    </cofactor>
</comment>
<evidence type="ECO:0000256" key="3">
    <source>
        <dbReference type="ARBA" id="ARBA00022628"/>
    </source>
</evidence>
<dbReference type="EC" id="1.17.4.1" evidence="14"/>
<keyword evidence="7 14" id="KW-0560">Oxidoreductase</keyword>
<dbReference type="UniPathway" id="UPA00326"/>
<dbReference type="InterPro" id="IPR005144">
    <property type="entry name" value="ATP-cone_dom"/>
</dbReference>
<keyword evidence="4 14" id="KW-0237">DNA synthesis</keyword>
<proteinExistence type="inferred from homology"/>
<evidence type="ECO:0000256" key="12">
    <source>
        <dbReference type="ARBA" id="ARBA00047754"/>
    </source>
</evidence>
<dbReference type="Pfam" id="PF02867">
    <property type="entry name" value="Ribonuc_red_lgC"/>
    <property type="match status" value="1"/>
</dbReference>
<dbReference type="Pfam" id="PF00317">
    <property type="entry name" value="Ribonuc_red_lgN"/>
    <property type="match status" value="1"/>
</dbReference>
<evidence type="ECO:0000256" key="1">
    <source>
        <dbReference type="ARBA" id="ARBA00001922"/>
    </source>
</evidence>
<dbReference type="RefSeq" id="WP_083043549.1">
    <property type="nucleotide sequence ID" value="NZ_MVHP01000029.1"/>
</dbReference>
<dbReference type="InterPro" id="IPR013344">
    <property type="entry name" value="RNR_NrdJ/NrdZ"/>
</dbReference>
<dbReference type="EMBL" id="MVHP01000029">
    <property type="protein sequence ID" value="ORA61909.1"/>
    <property type="molecule type" value="Genomic_DNA"/>
</dbReference>
<keyword evidence="6 13" id="KW-0067">ATP-binding</keyword>
<dbReference type="GO" id="GO:0071897">
    <property type="term" value="P:DNA biosynthetic process"/>
    <property type="evidence" value="ECO:0007669"/>
    <property type="project" value="UniProtKB-KW"/>
</dbReference>
<keyword evidence="8" id="KW-0215">Deoxyribonucleotide synthesis</keyword>
<dbReference type="CDD" id="cd02888">
    <property type="entry name" value="RNR_II_dimer"/>
    <property type="match status" value="1"/>
</dbReference>
<comment type="function">
    <text evidence="14">Catalyzes the reduction of ribonucleotides to deoxyribonucleotides. May function to provide a pool of deoxyribonucleotide precursors for DNA repair during oxygen limitation and/or for immediate growth after restoration of oxygen.</text>
</comment>
<protein>
    <recommendedName>
        <fullName evidence="14">Vitamin B12-dependent ribonucleotide reductase</fullName>
        <ecNumber evidence="14">1.17.4.1</ecNumber>
    </recommendedName>
</protein>
<dbReference type="PANTHER" id="PTHR43371:SF1">
    <property type="entry name" value="RIBONUCLEOSIDE-DIPHOSPHATE REDUCTASE"/>
    <property type="match status" value="1"/>
</dbReference>
<evidence type="ECO:0000256" key="2">
    <source>
        <dbReference type="ARBA" id="ARBA00007405"/>
    </source>
</evidence>
<evidence type="ECO:0000256" key="13">
    <source>
        <dbReference type="PROSITE-ProRule" id="PRU00492"/>
    </source>
</evidence>
<comment type="catalytic activity">
    <reaction evidence="12 14">
        <text>a 2'-deoxyribonucleoside 5'-diphosphate + [thioredoxin]-disulfide + H2O = a ribonucleoside 5'-diphosphate + [thioredoxin]-dithiol</text>
        <dbReference type="Rhea" id="RHEA:23252"/>
        <dbReference type="Rhea" id="RHEA-COMP:10698"/>
        <dbReference type="Rhea" id="RHEA-COMP:10700"/>
        <dbReference type="ChEBI" id="CHEBI:15377"/>
        <dbReference type="ChEBI" id="CHEBI:29950"/>
        <dbReference type="ChEBI" id="CHEBI:50058"/>
        <dbReference type="ChEBI" id="CHEBI:57930"/>
        <dbReference type="ChEBI" id="CHEBI:73316"/>
        <dbReference type="EC" id="1.17.4.1"/>
    </reaction>
</comment>
<dbReference type="PRINTS" id="PR01183">
    <property type="entry name" value="RIBORDTASEM1"/>
</dbReference>
<comment type="caution">
    <text evidence="16">The sequence shown here is derived from an EMBL/GenBank/DDBJ whole genome shotgun (WGS) entry which is preliminary data.</text>
</comment>
<evidence type="ECO:0000256" key="7">
    <source>
        <dbReference type="ARBA" id="ARBA00023002"/>
    </source>
</evidence>